<keyword evidence="9" id="KW-1185">Reference proteome</keyword>
<sequence>MSTEGNSYEAVDFGHQDNPPPYYENATSRYEQSFPVMDSTQPTFYPPPPDYLEVLSESQPGGAALAQYEPPKVSEVEQLIVSSTRRLRTESRFKPHHPSGHNMPSEARPCPKRGEQSKSARGLVTEGNSYEAVDFGHQDNPPPYDNATSRYEQSLPVMDTTQPTFYPPPPDYLEVLSESQPGGMVNPPSPPPPYPGPPPPQEMVISLPQPNNNRKIFQKPLPMNNPEFLTTQISEPTEPEAFPSPPPTMIPRMMPPLQDPQNCPVPGTMIVNTVQPMVVTTQTTVIPTQKPHCKEYMVWSFVNLIFCCFICGIAALIYSAKTSSSKMNQDWESAKKYSCVALVCNLAATLLGSAIVIVLIVPLTLH</sequence>
<dbReference type="EMBL" id="KV929236">
    <property type="protein sequence ID" value="PIO32926.1"/>
    <property type="molecule type" value="Genomic_DNA"/>
</dbReference>
<reference evidence="9" key="1">
    <citation type="journal article" date="2017" name="Nat. Commun.">
        <title>The North American bullfrog draft genome provides insight into hormonal regulation of long noncoding RNA.</title>
        <authorList>
            <person name="Hammond S.A."/>
            <person name="Warren R.L."/>
            <person name="Vandervalk B.P."/>
            <person name="Kucuk E."/>
            <person name="Khan H."/>
            <person name="Gibb E.A."/>
            <person name="Pandoh P."/>
            <person name="Kirk H."/>
            <person name="Zhao Y."/>
            <person name="Jones M."/>
            <person name="Mungall A.J."/>
            <person name="Coope R."/>
            <person name="Pleasance S."/>
            <person name="Moore R.A."/>
            <person name="Holt R.A."/>
            <person name="Round J.M."/>
            <person name="Ohora S."/>
            <person name="Walle B.V."/>
            <person name="Veldhoen N."/>
            <person name="Helbing C.C."/>
            <person name="Birol I."/>
        </authorList>
    </citation>
    <scope>NUCLEOTIDE SEQUENCE [LARGE SCALE GENOMIC DNA]</scope>
</reference>
<evidence type="ECO:0000256" key="4">
    <source>
        <dbReference type="ARBA" id="ARBA00022989"/>
    </source>
</evidence>
<keyword evidence="5 7" id="KW-0472">Membrane</keyword>
<keyword evidence="4 7" id="KW-1133">Transmembrane helix</keyword>
<evidence type="ECO:0000256" key="7">
    <source>
        <dbReference type="SAM" id="Phobius"/>
    </source>
</evidence>
<comment type="subcellular location">
    <subcellularLocation>
        <location evidence="1">Membrane</location>
    </subcellularLocation>
</comment>
<dbReference type="GO" id="GO:0005886">
    <property type="term" value="C:plasma membrane"/>
    <property type="evidence" value="ECO:0007669"/>
    <property type="project" value="TreeGrafter"/>
</dbReference>
<gene>
    <name evidence="8" type="ORF">AB205_0029790</name>
</gene>
<feature type="region of interest" description="Disordered" evidence="6">
    <location>
        <begin position="85"/>
        <end position="149"/>
    </location>
</feature>
<dbReference type="Proteomes" id="UP000228934">
    <property type="component" value="Unassembled WGS sequence"/>
</dbReference>
<dbReference type="PANTHER" id="PTHR13999">
    <property type="entry name" value="INTERFERON INDUCIBLE TRANSMEMBRANE PROTEIN"/>
    <property type="match status" value="1"/>
</dbReference>
<evidence type="ECO:0000313" key="9">
    <source>
        <dbReference type="Proteomes" id="UP000228934"/>
    </source>
</evidence>
<evidence type="ECO:0000256" key="2">
    <source>
        <dbReference type="ARBA" id="ARBA00006843"/>
    </source>
</evidence>
<proteinExistence type="inferred from homology"/>
<evidence type="ECO:0000256" key="6">
    <source>
        <dbReference type="SAM" id="MobiDB-lite"/>
    </source>
</evidence>
<feature type="transmembrane region" description="Helical" evidence="7">
    <location>
        <begin position="339"/>
        <end position="365"/>
    </location>
</feature>
<feature type="region of interest" description="Disordered" evidence="6">
    <location>
        <begin position="1"/>
        <end position="26"/>
    </location>
</feature>
<dbReference type="InterPro" id="IPR051517">
    <property type="entry name" value="IFITM_antiviral_protein"/>
</dbReference>
<organism evidence="8 9">
    <name type="scientific">Aquarana catesbeiana</name>
    <name type="common">American bullfrog</name>
    <name type="synonym">Rana catesbeiana</name>
    <dbReference type="NCBI Taxonomy" id="8400"/>
    <lineage>
        <taxon>Eukaryota</taxon>
        <taxon>Metazoa</taxon>
        <taxon>Chordata</taxon>
        <taxon>Craniata</taxon>
        <taxon>Vertebrata</taxon>
        <taxon>Euteleostomi</taxon>
        <taxon>Amphibia</taxon>
        <taxon>Batrachia</taxon>
        <taxon>Anura</taxon>
        <taxon>Neobatrachia</taxon>
        <taxon>Ranoidea</taxon>
        <taxon>Ranidae</taxon>
        <taxon>Aquarana</taxon>
    </lineage>
</organism>
<feature type="region of interest" description="Disordered" evidence="6">
    <location>
        <begin position="178"/>
        <end position="199"/>
    </location>
</feature>
<feature type="transmembrane region" description="Helical" evidence="7">
    <location>
        <begin position="296"/>
        <end position="318"/>
    </location>
</feature>
<protein>
    <submittedName>
        <fullName evidence="8">Uncharacterized protein</fullName>
    </submittedName>
</protein>
<evidence type="ECO:0000313" key="8">
    <source>
        <dbReference type="EMBL" id="PIO32926.1"/>
    </source>
</evidence>
<name>A0A2G9RYE1_AQUCT</name>
<evidence type="ECO:0000256" key="5">
    <source>
        <dbReference type="ARBA" id="ARBA00023136"/>
    </source>
</evidence>
<dbReference type="InterPro" id="IPR007593">
    <property type="entry name" value="CD225/Dispanin_fam"/>
</dbReference>
<feature type="compositionally biased region" description="Pro residues" evidence="6">
    <location>
        <begin position="187"/>
        <end position="199"/>
    </location>
</feature>
<dbReference type="OrthoDB" id="6083617at2759"/>
<accession>A0A2G9RYE1</accession>
<feature type="region of interest" description="Disordered" evidence="6">
    <location>
        <begin position="37"/>
        <end position="56"/>
    </location>
</feature>
<comment type="similarity">
    <text evidence="2">Belongs to the CD225/Dispanin family.</text>
</comment>
<keyword evidence="3 7" id="KW-0812">Transmembrane</keyword>
<dbReference type="Pfam" id="PF04505">
    <property type="entry name" value="CD225"/>
    <property type="match status" value="1"/>
</dbReference>
<evidence type="ECO:0000256" key="1">
    <source>
        <dbReference type="ARBA" id="ARBA00004370"/>
    </source>
</evidence>
<evidence type="ECO:0000256" key="3">
    <source>
        <dbReference type="ARBA" id="ARBA00022692"/>
    </source>
</evidence>
<dbReference type="AlphaFoldDB" id="A0A2G9RYE1"/>